<comment type="caution">
    <text evidence="5">The sequence shown here is derived from an EMBL/GenBank/DDBJ whole genome shotgun (WGS) entry which is preliminary data.</text>
</comment>
<keyword evidence="5" id="KW-0378">Hydrolase</keyword>
<keyword evidence="5" id="KW-0255">Endonuclease</keyword>
<sequence length="347" mass="38283">MSGEYPYYGASGIIDHIDKYLFDETLLLLAEDGANIVNRSTPVAFLASGRFWVNNHAHVYRPKGDPVFLENALEPIDFVPFNTGTTMPKLNAQTCSSIPLYVPSKEEQGKIGDFLGTVDAKLDALRRKKSGLEVFKSGLMQLLFSQELRFVRDDGTDFPDWEEKALGELGSFSKGKGISKSDITEDGELPCIRYGEIYTHYNERITEIASHTDVSPSSLTLSQINDVIIPASGETPIDMARACCVLVPGVALGGDINIFRSPVNGEYLAYLLTNARRTEIAQMAQGNSVVHLYPAQLRQIVIPVPHPDEQRKIAETLSALDAKIAAVADQITHMETFKKGLLQQMFV</sequence>
<evidence type="ECO:0000256" key="1">
    <source>
        <dbReference type="ARBA" id="ARBA00010923"/>
    </source>
</evidence>
<dbReference type="PANTHER" id="PTHR30408">
    <property type="entry name" value="TYPE-1 RESTRICTION ENZYME ECOKI SPECIFICITY PROTEIN"/>
    <property type="match status" value="1"/>
</dbReference>
<organism evidence="5 6">
    <name type="scientific">Paenirhodobacter populi</name>
    <dbReference type="NCBI Taxonomy" id="2306993"/>
    <lineage>
        <taxon>Bacteria</taxon>
        <taxon>Pseudomonadati</taxon>
        <taxon>Pseudomonadota</taxon>
        <taxon>Alphaproteobacteria</taxon>
        <taxon>Rhodobacterales</taxon>
        <taxon>Rhodobacter group</taxon>
        <taxon>Paenirhodobacter</taxon>
    </lineage>
</organism>
<dbReference type="InterPro" id="IPR000055">
    <property type="entry name" value="Restrct_endonuc_typeI_TRD"/>
</dbReference>
<evidence type="ECO:0000256" key="2">
    <source>
        <dbReference type="ARBA" id="ARBA00022747"/>
    </source>
</evidence>
<dbReference type="Gene3D" id="1.10.287.1120">
    <property type="entry name" value="Bipartite methylase S protein"/>
    <property type="match status" value="1"/>
</dbReference>
<dbReference type="PANTHER" id="PTHR30408:SF12">
    <property type="entry name" value="TYPE I RESTRICTION ENZYME MJAVIII SPECIFICITY SUBUNIT"/>
    <property type="match status" value="1"/>
</dbReference>
<keyword evidence="5" id="KW-0540">Nuclease</keyword>
<dbReference type="SUPFAM" id="SSF116734">
    <property type="entry name" value="DNA methylase specificity domain"/>
    <property type="match status" value="2"/>
</dbReference>
<accession>A0A443JXN8</accession>
<keyword evidence="2" id="KW-0680">Restriction system</keyword>
<evidence type="ECO:0000313" key="6">
    <source>
        <dbReference type="Proteomes" id="UP000284451"/>
    </source>
</evidence>
<dbReference type="InterPro" id="IPR052021">
    <property type="entry name" value="Type-I_RS_S_subunit"/>
</dbReference>
<dbReference type="GO" id="GO:0004519">
    <property type="term" value="F:endonuclease activity"/>
    <property type="evidence" value="ECO:0007669"/>
    <property type="project" value="UniProtKB-KW"/>
</dbReference>
<evidence type="ECO:0000313" key="5">
    <source>
        <dbReference type="EMBL" id="RWR25283.1"/>
    </source>
</evidence>
<evidence type="ECO:0000256" key="3">
    <source>
        <dbReference type="ARBA" id="ARBA00023125"/>
    </source>
</evidence>
<protein>
    <submittedName>
        <fullName evidence="5">Restriction endonuclease subunit S</fullName>
    </submittedName>
</protein>
<evidence type="ECO:0000259" key="4">
    <source>
        <dbReference type="Pfam" id="PF01420"/>
    </source>
</evidence>
<dbReference type="Pfam" id="PF01420">
    <property type="entry name" value="Methylase_S"/>
    <property type="match status" value="2"/>
</dbReference>
<dbReference type="CDD" id="cd17262">
    <property type="entry name" value="RMtype1_S_Aco12261I-TRD2-CR2"/>
    <property type="match status" value="1"/>
</dbReference>
<dbReference type="EMBL" id="SAUY01000076">
    <property type="protein sequence ID" value="RWR25283.1"/>
    <property type="molecule type" value="Genomic_DNA"/>
</dbReference>
<feature type="domain" description="Type I restriction modification DNA specificity" evidence="4">
    <location>
        <begin position="2"/>
        <end position="132"/>
    </location>
</feature>
<keyword evidence="3" id="KW-0238">DNA-binding</keyword>
<gene>
    <name evidence="5" type="ORF">D2T29_22220</name>
</gene>
<dbReference type="Proteomes" id="UP000284451">
    <property type="component" value="Unassembled WGS sequence"/>
</dbReference>
<proteinExistence type="inferred from homology"/>
<dbReference type="AlphaFoldDB" id="A0A443JXN8"/>
<dbReference type="GO" id="GO:0009307">
    <property type="term" value="P:DNA restriction-modification system"/>
    <property type="evidence" value="ECO:0007669"/>
    <property type="project" value="UniProtKB-KW"/>
</dbReference>
<reference evidence="5 6" key="2">
    <citation type="submission" date="2019-01" db="EMBL/GenBank/DDBJ databases">
        <authorList>
            <person name="Li Y."/>
        </authorList>
    </citation>
    <scope>NUCLEOTIDE SEQUENCE [LARGE SCALE GENOMIC DNA]</scope>
    <source>
        <strain evidence="5 6">07D10-4-3</strain>
    </source>
</reference>
<comment type="similarity">
    <text evidence="1">Belongs to the type-I restriction system S methylase family.</text>
</comment>
<reference evidence="5 6" key="1">
    <citation type="submission" date="2019-01" db="EMBL/GenBank/DDBJ databases">
        <title>Sinorhodobacter populi sp. nov. isolated from the symptomatic bark tissue of Populus euramericana canker.</title>
        <authorList>
            <person name="Xu G."/>
        </authorList>
    </citation>
    <scope>NUCLEOTIDE SEQUENCE [LARGE SCALE GENOMIC DNA]</scope>
    <source>
        <strain evidence="5 6">07D10-4-3</strain>
    </source>
</reference>
<dbReference type="GO" id="GO:0003677">
    <property type="term" value="F:DNA binding"/>
    <property type="evidence" value="ECO:0007669"/>
    <property type="project" value="UniProtKB-KW"/>
</dbReference>
<feature type="domain" description="Type I restriction modification DNA specificity" evidence="4">
    <location>
        <begin position="160"/>
        <end position="327"/>
    </location>
</feature>
<dbReference type="InterPro" id="IPR044946">
    <property type="entry name" value="Restrct_endonuc_typeI_TRD_sf"/>
</dbReference>
<name>A0A443JXN8_9RHOB</name>
<dbReference type="Gene3D" id="3.90.220.20">
    <property type="entry name" value="DNA methylase specificity domains"/>
    <property type="match status" value="2"/>
</dbReference>